<evidence type="ECO:0000256" key="1">
    <source>
        <dbReference type="ARBA" id="ARBA00004170"/>
    </source>
</evidence>
<dbReference type="InterPro" id="IPR006683">
    <property type="entry name" value="Thioestr_dom"/>
</dbReference>
<evidence type="ECO:0000256" key="21">
    <source>
        <dbReference type="ARBA" id="ARBA00047969"/>
    </source>
</evidence>
<comment type="caution">
    <text evidence="26">The sequence shown here is derived from an EMBL/GenBank/DDBJ whole genome shotgun (WGS) entry which is preliminary data.</text>
</comment>
<dbReference type="SUPFAM" id="SSF54637">
    <property type="entry name" value="Thioesterase/thiol ester dehydrase-isomerase"/>
    <property type="match status" value="1"/>
</dbReference>
<evidence type="ECO:0000256" key="5">
    <source>
        <dbReference type="ARBA" id="ARBA00022490"/>
    </source>
</evidence>
<evidence type="ECO:0000256" key="11">
    <source>
        <dbReference type="ARBA" id="ARBA00023136"/>
    </source>
</evidence>
<keyword evidence="12" id="KW-0966">Cell projection</keyword>
<evidence type="ECO:0000256" key="16">
    <source>
        <dbReference type="ARBA" id="ARBA00038848"/>
    </source>
</evidence>
<evidence type="ECO:0000256" key="4">
    <source>
        <dbReference type="ARBA" id="ARBA00022475"/>
    </source>
</evidence>
<comment type="subcellular location">
    <subcellularLocation>
        <location evidence="3">Cell projection</location>
        <location evidence="3">Ruffle membrane</location>
    </subcellularLocation>
    <subcellularLocation>
        <location evidence="2">Cytoplasm</location>
    </subcellularLocation>
    <subcellularLocation>
        <location evidence="1">Membrane</location>
        <topology evidence="1">Peripheral membrane protein</topology>
    </subcellularLocation>
</comment>
<keyword evidence="10" id="KW-0443">Lipid metabolism</keyword>
<dbReference type="EC" id="3.1.2.2" evidence="16"/>
<evidence type="ECO:0000256" key="3">
    <source>
        <dbReference type="ARBA" id="ARBA00004632"/>
    </source>
</evidence>
<evidence type="ECO:0000256" key="24">
    <source>
        <dbReference type="SAM" id="MobiDB-lite"/>
    </source>
</evidence>
<dbReference type="PANTHER" id="PTHR12418:SF19">
    <property type="entry name" value="ACYL-COENZYME A THIOESTERASE THEM4"/>
    <property type="match status" value="1"/>
</dbReference>
<comment type="catalytic activity">
    <reaction evidence="13">
        <text>(5Z,8Z,11Z,14Z)-eicosatetraenoyl-CoA + H2O = (5Z,8Z,11Z,14Z)-eicosatetraenoate + CoA + H(+)</text>
        <dbReference type="Rhea" id="RHEA:40151"/>
        <dbReference type="ChEBI" id="CHEBI:15377"/>
        <dbReference type="ChEBI" id="CHEBI:15378"/>
        <dbReference type="ChEBI" id="CHEBI:32395"/>
        <dbReference type="ChEBI" id="CHEBI:57287"/>
        <dbReference type="ChEBI" id="CHEBI:57368"/>
    </reaction>
    <physiologicalReaction direction="left-to-right" evidence="13">
        <dbReference type="Rhea" id="RHEA:40152"/>
    </physiologicalReaction>
</comment>
<feature type="region of interest" description="Disordered" evidence="24">
    <location>
        <begin position="199"/>
        <end position="228"/>
    </location>
</feature>
<comment type="catalytic activity">
    <reaction evidence="23">
        <text>tetradecanoyl-CoA + H2O = tetradecanoate + CoA + H(+)</text>
        <dbReference type="Rhea" id="RHEA:40119"/>
        <dbReference type="ChEBI" id="CHEBI:15377"/>
        <dbReference type="ChEBI" id="CHEBI:15378"/>
        <dbReference type="ChEBI" id="CHEBI:30807"/>
        <dbReference type="ChEBI" id="CHEBI:57287"/>
        <dbReference type="ChEBI" id="CHEBI:57385"/>
    </reaction>
    <physiologicalReaction direction="left-to-right" evidence="23">
        <dbReference type="Rhea" id="RHEA:40120"/>
    </physiologicalReaction>
</comment>
<evidence type="ECO:0000256" key="13">
    <source>
        <dbReference type="ARBA" id="ARBA00035852"/>
    </source>
</evidence>
<dbReference type="InterPro" id="IPR029069">
    <property type="entry name" value="HotDog_dom_sf"/>
</dbReference>
<evidence type="ECO:0000256" key="7">
    <source>
        <dbReference type="ARBA" id="ARBA00022801"/>
    </source>
</evidence>
<dbReference type="Gene3D" id="3.10.129.10">
    <property type="entry name" value="Hotdog Thioesterase"/>
    <property type="match status" value="1"/>
</dbReference>
<evidence type="ECO:0000313" key="26">
    <source>
        <dbReference type="EMBL" id="GAA0220867.1"/>
    </source>
</evidence>
<comment type="catalytic activity">
    <reaction evidence="14">
        <text>(9Z)-octadecenoyl-CoA + H2O = (9Z)-octadecenoate + CoA + H(+)</text>
        <dbReference type="Rhea" id="RHEA:40139"/>
        <dbReference type="ChEBI" id="CHEBI:15377"/>
        <dbReference type="ChEBI" id="CHEBI:15378"/>
        <dbReference type="ChEBI" id="CHEBI:30823"/>
        <dbReference type="ChEBI" id="CHEBI:57287"/>
        <dbReference type="ChEBI" id="CHEBI:57387"/>
    </reaction>
    <physiologicalReaction direction="left-to-right" evidence="14">
        <dbReference type="Rhea" id="RHEA:40140"/>
    </physiologicalReaction>
</comment>
<keyword evidence="4" id="KW-1003">Cell membrane</keyword>
<gene>
    <name evidence="26" type="ORF">GCM10009539_02610</name>
</gene>
<evidence type="ECO:0000256" key="18">
    <source>
        <dbReference type="ARBA" id="ARBA00043210"/>
    </source>
</evidence>
<comment type="similarity">
    <text evidence="15">Belongs to the THEM4/THEM5 thioesterase family.</text>
</comment>
<dbReference type="EMBL" id="BAAAGX010000002">
    <property type="protein sequence ID" value="GAA0220867.1"/>
    <property type="molecule type" value="Genomic_DNA"/>
</dbReference>
<organism evidence="26 27">
    <name type="scientific">Cryptosporangium japonicum</name>
    <dbReference type="NCBI Taxonomy" id="80872"/>
    <lineage>
        <taxon>Bacteria</taxon>
        <taxon>Bacillati</taxon>
        <taxon>Actinomycetota</taxon>
        <taxon>Actinomycetes</taxon>
        <taxon>Cryptosporangiales</taxon>
        <taxon>Cryptosporangiaceae</taxon>
        <taxon>Cryptosporangium</taxon>
    </lineage>
</organism>
<evidence type="ECO:0000256" key="14">
    <source>
        <dbReference type="ARBA" id="ARBA00037002"/>
    </source>
</evidence>
<evidence type="ECO:0000313" key="27">
    <source>
        <dbReference type="Proteomes" id="UP001500967"/>
    </source>
</evidence>
<dbReference type="PANTHER" id="PTHR12418">
    <property type="entry name" value="ACYL-COENZYME A THIOESTERASE THEM4"/>
    <property type="match status" value="1"/>
</dbReference>
<feature type="compositionally biased region" description="Basic and acidic residues" evidence="24">
    <location>
        <begin position="202"/>
        <end position="213"/>
    </location>
</feature>
<keyword evidence="27" id="KW-1185">Reference proteome</keyword>
<evidence type="ECO:0000256" key="10">
    <source>
        <dbReference type="ARBA" id="ARBA00023098"/>
    </source>
</evidence>
<evidence type="ECO:0000256" key="23">
    <source>
        <dbReference type="ARBA" id="ARBA00048180"/>
    </source>
</evidence>
<evidence type="ECO:0000256" key="2">
    <source>
        <dbReference type="ARBA" id="ARBA00004496"/>
    </source>
</evidence>
<sequence length="228" mass="23435">MGDALRAALTAAATAVASPAELRKAAAAIRDAIEPLTEEVRSPATLSPLDDMGRGIRMFNPVVGPGNGFALPLRFEPDGDGVLARATLGPVHEGPPTFVHGGVSALLMDQILGQGAIVTGRWGMTAELTLRYRRPVPLHTPLLLTSRMAGAAGRRTTVTGAITTEAEPEVVLVEAMGLFVSPSEAKTASYFGTVRTASGGETDGRLGHARQDVDAASPALAPGPAPAE</sequence>
<dbReference type="InterPro" id="IPR052365">
    <property type="entry name" value="THEM4/THEM5_acyl-CoA_thioest"/>
</dbReference>
<keyword evidence="8" id="KW-0276">Fatty acid metabolism</keyword>
<evidence type="ECO:0000256" key="12">
    <source>
        <dbReference type="ARBA" id="ARBA00023273"/>
    </source>
</evidence>
<comment type="catalytic activity">
    <reaction evidence="22">
        <text>dodecanoyl-CoA + H2O = dodecanoate + CoA + H(+)</text>
        <dbReference type="Rhea" id="RHEA:30135"/>
        <dbReference type="ChEBI" id="CHEBI:15377"/>
        <dbReference type="ChEBI" id="CHEBI:15378"/>
        <dbReference type="ChEBI" id="CHEBI:18262"/>
        <dbReference type="ChEBI" id="CHEBI:57287"/>
        <dbReference type="ChEBI" id="CHEBI:57375"/>
    </reaction>
    <physiologicalReaction direction="left-to-right" evidence="22">
        <dbReference type="Rhea" id="RHEA:30136"/>
    </physiologicalReaction>
</comment>
<accession>A0ABN0TGD1</accession>
<keyword evidence="9" id="KW-0809">Transit peptide</keyword>
<protein>
    <recommendedName>
        <fullName evidence="17">Acyl-coenzyme A thioesterase THEM4</fullName>
        <ecNumber evidence="16">3.1.2.2</ecNumber>
    </recommendedName>
    <alternativeName>
        <fullName evidence="18">Thioesterase superfamily member 4</fullName>
    </alternativeName>
</protein>
<evidence type="ECO:0000256" key="9">
    <source>
        <dbReference type="ARBA" id="ARBA00022946"/>
    </source>
</evidence>
<evidence type="ECO:0000256" key="22">
    <source>
        <dbReference type="ARBA" id="ARBA00048074"/>
    </source>
</evidence>
<comment type="catalytic activity">
    <reaction evidence="19">
        <text>octanoyl-CoA + H2O = octanoate + CoA + H(+)</text>
        <dbReference type="Rhea" id="RHEA:30143"/>
        <dbReference type="ChEBI" id="CHEBI:15377"/>
        <dbReference type="ChEBI" id="CHEBI:15378"/>
        <dbReference type="ChEBI" id="CHEBI:25646"/>
        <dbReference type="ChEBI" id="CHEBI:57287"/>
        <dbReference type="ChEBI" id="CHEBI:57386"/>
    </reaction>
    <physiologicalReaction direction="left-to-right" evidence="19">
        <dbReference type="Rhea" id="RHEA:30144"/>
    </physiologicalReaction>
</comment>
<evidence type="ECO:0000256" key="6">
    <source>
        <dbReference type="ARBA" id="ARBA00022703"/>
    </source>
</evidence>
<evidence type="ECO:0000256" key="8">
    <source>
        <dbReference type="ARBA" id="ARBA00022832"/>
    </source>
</evidence>
<keyword evidence="6" id="KW-0053">Apoptosis</keyword>
<comment type="catalytic activity">
    <reaction evidence="21">
        <text>decanoyl-CoA + H2O = decanoate + CoA + H(+)</text>
        <dbReference type="Rhea" id="RHEA:40059"/>
        <dbReference type="ChEBI" id="CHEBI:15377"/>
        <dbReference type="ChEBI" id="CHEBI:15378"/>
        <dbReference type="ChEBI" id="CHEBI:27689"/>
        <dbReference type="ChEBI" id="CHEBI:57287"/>
        <dbReference type="ChEBI" id="CHEBI:61430"/>
    </reaction>
    <physiologicalReaction direction="left-to-right" evidence="21">
        <dbReference type="Rhea" id="RHEA:40060"/>
    </physiologicalReaction>
</comment>
<reference evidence="26 27" key="1">
    <citation type="journal article" date="2019" name="Int. J. Syst. Evol. Microbiol.">
        <title>The Global Catalogue of Microorganisms (GCM) 10K type strain sequencing project: providing services to taxonomists for standard genome sequencing and annotation.</title>
        <authorList>
            <consortium name="The Broad Institute Genomics Platform"/>
            <consortium name="The Broad Institute Genome Sequencing Center for Infectious Disease"/>
            <person name="Wu L."/>
            <person name="Ma J."/>
        </authorList>
    </citation>
    <scope>NUCLEOTIDE SEQUENCE [LARGE SCALE GENOMIC DNA]</scope>
    <source>
        <strain evidence="26 27">JCM 10425</strain>
    </source>
</reference>
<evidence type="ECO:0000256" key="20">
    <source>
        <dbReference type="ARBA" id="ARBA00047734"/>
    </source>
</evidence>
<evidence type="ECO:0000256" key="17">
    <source>
        <dbReference type="ARBA" id="ARBA00040123"/>
    </source>
</evidence>
<keyword evidence="5" id="KW-0963">Cytoplasm</keyword>
<feature type="domain" description="Thioesterase" evidence="25">
    <location>
        <begin position="98"/>
        <end position="167"/>
    </location>
</feature>
<proteinExistence type="inferred from homology"/>
<evidence type="ECO:0000256" key="15">
    <source>
        <dbReference type="ARBA" id="ARBA00038456"/>
    </source>
</evidence>
<keyword evidence="11" id="KW-0472">Membrane</keyword>
<comment type="catalytic activity">
    <reaction evidence="20">
        <text>hexadecanoyl-CoA + H2O = hexadecanoate + CoA + H(+)</text>
        <dbReference type="Rhea" id="RHEA:16645"/>
        <dbReference type="ChEBI" id="CHEBI:7896"/>
        <dbReference type="ChEBI" id="CHEBI:15377"/>
        <dbReference type="ChEBI" id="CHEBI:15378"/>
        <dbReference type="ChEBI" id="CHEBI:57287"/>
        <dbReference type="ChEBI" id="CHEBI:57379"/>
        <dbReference type="EC" id="3.1.2.2"/>
    </reaction>
    <physiologicalReaction direction="left-to-right" evidence="20">
        <dbReference type="Rhea" id="RHEA:16646"/>
    </physiologicalReaction>
</comment>
<dbReference type="Proteomes" id="UP001500967">
    <property type="component" value="Unassembled WGS sequence"/>
</dbReference>
<dbReference type="RefSeq" id="WP_344646850.1">
    <property type="nucleotide sequence ID" value="NZ_BAAAGX010000002.1"/>
</dbReference>
<dbReference type="CDD" id="cd03443">
    <property type="entry name" value="PaaI_thioesterase"/>
    <property type="match status" value="1"/>
</dbReference>
<evidence type="ECO:0000259" key="25">
    <source>
        <dbReference type="Pfam" id="PF03061"/>
    </source>
</evidence>
<name>A0ABN0TGD1_9ACTN</name>
<evidence type="ECO:0000256" key="19">
    <source>
        <dbReference type="ARBA" id="ARBA00047588"/>
    </source>
</evidence>
<dbReference type="Pfam" id="PF03061">
    <property type="entry name" value="4HBT"/>
    <property type="match status" value="1"/>
</dbReference>
<keyword evidence="7" id="KW-0378">Hydrolase</keyword>